<evidence type="ECO:0000256" key="1">
    <source>
        <dbReference type="ARBA" id="ARBA00004141"/>
    </source>
</evidence>
<feature type="transmembrane region" description="Helical" evidence="5">
    <location>
        <begin position="31"/>
        <end position="50"/>
    </location>
</feature>
<feature type="transmembrane region" description="Helical" evidence="5">
    <location>
        <begin position="112"/>
        <end position="132"/>
    </location>
</feature>
<evidence type="ECO:0000256" key="5">
    <source>
        <dbReference type="SAM" id="Phobius"/>
    </source>
</evidence>
<feature type="transmembrane region" description="Helical" evidence="5">
    <location>
        <begin position="138"/>
        <end position="155"/>
    </location>
</feature>
<keyword evidence="3 5" id="KW-1133">Transmembrane helix</keyword>
<evidence type="ECO:0000256" key="2">
    <source>
        <dbReference type="ARBA" id="ARBA00022692"/>
    </source>
</evidence>
<dbReference type="Proteomes" id="UP000619260">
    <property type="component" value="Unassembled WGS sequence"/>
</dbReference>
<keyword evidence="4 5" id="KW-0472">Membrane</keyword>
<dbReference type="Pfam" id="PF04932">
    <property type="entry name" value="Wzy_C"/>
    <property type="match status" value="1"/>
</dbReference>
<feature type="transmembrane region" description="Helical" evidence="5">
    <location>
        <begin position="292"/>
        <end position="317"/>
    </location>
</feature>
<name>A0A8J3YXF5_9ACTN</name>
<organism evidence="7 8">
    <name type="scientific">Virgisporangium aliadipatigenens</name>
    <dbReference type="NCBI Taxonomy" id="741659"/>
    <lineage>
        <taxon>Bacteria</taxon>
        <taxon>Bacillati</taxon>
        <taxon>Actinomycetota</taxon>
        <taxon>Actinomycetes</taxon>
        <taxon>Micromonosporales</taxon>
        <taxon>Micromonosporaceae</taxon>
        <taxon>Virgisporangium</taxon>
    </lineage>
</organism>
<feature type="transmembrane region" description="Helical" evidence="5">
    <location>
        <begin position="80"/>
        <end position="100"/>
    </location>
</feature>
<keyword evidence="2 5" id="KW-0812">Transmembrane</keyword>
<dbReference type="EMBL" id="BOPF01000049">
    <property type="protein sequence ID" value="GIJ51501.1"/>
    <property type="molecule type" value="Genomic_DNA"/>
</dbReference>
<evidence type="ECO:0000313" key="8">
    <source>
        <dbReference type="Proteomes" id="UP000619260"/>
    </source>
</evidence>
<feature type="transmembrane region" description="Helical" evidence="5">
    <location>
        <begin position="57"/>
        <end position="74"/>
    </location>
</feature>
<feature type="transmembrane region" description="Helical" evidence="5">
    <location>
        <begin position="455"/>
        <end position="474"/>
    </location>
</feature>
<feature type="transmembrane region" description="Helical" evidence="5">
    <location>
        <begin position="258"/>
        <end position="276"/>
    </location>
</feature>
<dbReference type="RefSeq" id="WP_203904899.1">
    <property type="nucleotide sequence ID" value="NZ_BOPF01000049.1"/>
</dbReference>
<dbReference type="InterPro" id="IPR007016">
    <property type="entry name" value="O-antigen_ligase-rel_domated"/>
</dbReference>
<evidence type="ECO:0000256" key="4">
    <source>
        <dbReference type="ARBA" id="ARBA00023136"/>
    </source>
</evidence>
<feature type="transmembrane region" description="Helical" evidence="5">
    <location>
        <begin position="162"/>
        <end position="180"/>
    </location>
</feature>
<evidence type="ECO:0000256" key="3">
    <source>
        <dbReference type="ARBA" id="ARBA00022989"/>
    </source>
</evidence>
<sequence>MKTNLAAGAIIAAVAVSAVEFYRTGNVLESLEALVAGIVAAGIAALAFSLRGITWRGLVTGGFFVGAGVLSWTFSETKLIVWGFLAAEGIVFMVLAWPWLRDLRTLPRIGGVWLGIGYWIIGVAGALLMLKVGIAAQRVAYLGVFALAVLAVLASTRRDRDLTVGIVAAFLYAIAALTMAGSGEMFDDLHAVPSTGWGENMEHRFWGGEWLLYHPNSLGMLALVVVVRIGPSGAFSKVQRVGAVAIGAWFIYLTNSRTAFIFAAAAAVVYAVLLWWRTRRPVVDLAVERRPWLAAATPFIALLLIFAVSGGTGGFLMQERHDGGGVTSGRLDTWKQVFTDWRDGPVVEKAFGSTRDSRATVYRESSGEDVKLTTDNAAVGALRRGGVLGVAAFLVGLYLLLRHAGVWRMLREAPAVLRRREVSTPTAPAWLAILAISMLPTIMTSDWLLGGTGGTLWILLLAAEAAVLLAATAAPDDTPAEPAPSFP</sequence>
<proteinExistence type="predicted"/>
<keyword evidence="8" id="KW-1185">Reference proteome</keyword>
<dbReference type="InterPro" id="IPR051533">
    <property type="entry name" value="WaaL-like"/>
</dbReference>
<feature type="domain" description="O-antigen ligase-related" evidence="6">
    <location>
        <begin position="243"/>
        <end position="394"/>
    </location>
</feature>
<evidence type="ECO:0000259" key="6">
    <source>
        <dbReference type="Pfam" id="PF04932"/>
    </source>
</evidence>
<accession>A0A8J3YXF5</accession>
<feature type="transmembrane region" description="Helical" evidence="5">
    <location>
        <begin position="381"/>
        <end position="401"/>
    </location>
</feature>
<dbReference type="PANTHER" id="PTHR37422">
    <property type="entry name" value="TEICHURONIC ACID BIOSYNTHESIS PROTEIN TUAE"/>
    <property type="match status" value="1"/>
</dbReference>
<comment type="caution">
    <text evidence="7">The sequence shown here is derived from an EMBL/GenBank/DDBJ whole genome shotgun (WGS) entry which is preliminary data.</text>
</comment>
<comment type="subcellular location">
    <subcellularLocation>
        <location evidence="1">Membrane</location>
        <topology evidence="1">Multi-pass membrane protein</topology>
    </subcellularLocation>
</comment>
<gene>
    <name evidence="7" type="ORF">Val02_83870</name>
</gene>
<dbReference type="GO" id="GO:0016020">
    <property type="term" value="C:membrane"/>
    <property type="evidence" value="ECO:0007669"/>
    <property type="project" value="UniProtKB-SubCell"/>
</dbReference>
<evidence type="ECO:0000313" key="7">
    <source>
        <dbReference type="EMBL" id="GIJ51501.1"/>
    </source>
</evidence>
<protein>
    <recommendedName>
        <fullName evidence="6">O-antigen ligase-related domain-containing protein</fullName>
    </recommendedName>
</protein>
<reference evidence="7" key="1">
    <citation type="submission" date="2021-01" db="EMBL/GenBank/DDBJ databases">
        <title>Whole genome shotgun sequence of Virgisporangium aliadipatigenens NBRC 105644.</title>
        <authorList>
            <person name="Komaki H."/>
            <person name="Tamura T."/>
        </authorList>
    </citation>
    <scope>NUCLEOTIDE SEQUENCE</scope>
    <source>
        <strain evidence="7">NBRC 105644</strain>
    </source>
</reference>
<dbReference type="PANTHER" id="PTHR37422:SF13">
    <property type="entry name" value="LIPOPOLYSACCHARIDE BIOSYNTHESIS PROTEIN PA4999-RELATED"/>
    <property type="match status" value="1"/>
</dbReference>
<feature type="transmembrane region" description="Helical" evidence="5">
    <location>
        <begin position="210"/>
        <end position="227"/>
    </location>
</feature>
<feature type="transmembrane region" description="Helical" evidence="5">
    <location>
        <begin position="422"/>
        <end position="443"/>
    </location>
</feature>
<dbReference type="AlphaFoldDB" id="A0A8J3YXF5"/>